<evidence type="ECO:0000313" key="8">
    <source>
        <dbReference type="Proteomes" id="UP001354971"/>
    </source>
</evidence>
<accession>A0ABU7LN57</accession>
<keyword evidence="5" id="KW-0472">Membrane</keyword>
<sequence length="306" mass="34399">MSANILQHIGWRLEALAWDMFQGSFQAMGLERGSAFGSAALRRIGPLTPVHNVARINMQRCFPNASEPEINRLLDRMWDNFGRLVGENANMRDYRPEVYDERGEIAGEDIVLDLEKQGQPYVLVAGHFANWEVMGAAIAKLNLNCNITYRHANNPLVDKRILDSRHAYGIKLLTAKGGVGAKQLLANLREGMSVALMNDQKMNDGIAAPFFGYEAMTASGPAKMAMRFGAPIVPIGVRRLGGTRFRVTFYEPIPHSKLEDKSAALLETVTLINQWVEARILEAPEQWFWVHRRWDKSIYRKEAGSS</sequence>
<dbReference type="PANTHER" id="PTHR30606:SF9">
    <property type="entry name" value="LIPID A BIOSYNTHESIS LAUROYLTRANSFERASE"/>
    <property type="match status" value="1"/>
</dbReference>
<name>A0ABU7LN57_9PROT</name>
<dbReference type="CDD" id="cd07984">
    <property type="entry name" value="LPLAT_LABLAT-like"/>
    <property type="match status" value="1"/>
</dbReference>
<protein>
    <submittedName>
        <fullName evidence="7">Lysophospholipid acyltransferase family protein</fullName>
    </submittedName>
</protein>
<dbReference type="RefSeq" id="WP_330198014.1">
    <property type="nucleotide sequence ID" value="NZ_JAZDRP010000002.1"/>
</dbReference>
<keyword evidence="3" id="KW-0997">Cell inner membrane</keyword>
<proteinExistence type="predicted"/>
<keyword evidence="2" id="KW-1003">Cell membrane</keyword>
<evidence type="ECO:0000256" key="1">
    <source>
        <dbReference type="ARBA" id="ARBA00004533"/>
    </source>
</evidence>
<evidence type="ECO:0000256" key="3">
    <source>
        <dbReference type="ARBA" id="ARBA00022519"/>
    </source>
</evidence>
<comment type="subcellular location">
    <subcellularLocation>
        <location evidence="1">Cell inner membrane</location>
    </subcellularLocation>
</comment>
<evidence type="ECO:0000256" key="5">
    <source>
        <dbReference type="ARBA" id="ARBA00023136"/>
    </source>
</evidence>
<evidence type="ECO:0000256" key="4">
    <source>
        <dbReference type="ARBA" id="ARBA00022679"/>
    </source>
</evidence>
<dbReference type="EMBL" id="JAZDRP010000002">
    <property type="protein sequence ID" value="MEE2525351.1"/>
    <property type="molecule type" value="Genomic_DNA"/>
</dbReference>
<dbReference type="Proteomes" id="UP001354971">
    <property type="component" value="Unassembled WGS sequence"/>
</dbReference>
<keyword evidence="6 7" id="KW-0012">Acyltransferase</keyword>
<organism evidence="7 8">
    <name type="scientific">Hyphobacterium lacteum</name>
    <dbReference type="NCBI Taxonomy" id="3116575"/>
    <lineage>
        <taxon>Bacteria</taxon>
        <taxon>Pseudomonadati</taxon>
        <taxon>Pseudomonadota</taxon>
        <taxon>Alphaproteobacteria</taxon>
        <taxon>Maricaulales</taxon>
        <taxon>Maricaulaceae</taxon>
        <taxon>Hyphobacterium</taxon>
    </lineage>
</organism>
<evidence type="ECO:0000256" key="6">
    <source>
        <dbReference type="ARBA" id="ARBA00023315"/>
    </source>
</evidence>
<keyword evidence="4" id="KW-0808">Transferase</keyword>
<dbReference type="GO" id="GO:0016746">
    <property type="term" value="F:acyltransferase activity"/>
    <property type="evidence" value="ECO:0007669"/>
    <property type="project" value="UniProtKB-KW"/>
</dbReference>
<dbReference type="InterPro" id="IPR004960">
    <property type="entry name" value="LipA_acyltrans"/>
</dbReference>
<gene>
    <name evidence="7" type="ORF">V0U79_03160</name>
</gene>
<dbReference type="Pfam" id="PF03279">
    <property type="entry name" value="Lip_A_acyltrans"/>
    <property type="match status" value="1"/>
</dbReference>
<evidence type="ECO:0000313" key="7">
    <source>
        <dbReference type="EMBL" id="MEE2525351.1"/>
    </source>
</evidence>
<comment type="caution">
    <text evidence="7">The sequence shown here is derived from an EMBL/GenBank/DDBJ whole genome shotgun (WGS) entry which is preliminary data.</text>
</comment>
<keyword evidence="8" id="KW-1185">Reference proteome</keyword>
<reference evidence="7 8" key="1">
    <citation type="submission" date="2024-01" db="EMBL/GenBank/DDBJ databases">
        <title>Hyphobacterium bacterium isolated from marine sediment.</title>
        <authorList>
            <person name="Zhao S."/>
        </authorList>
    </citation>
    <scope>NUCLEOTIDE SEQUENCE [LARGE SCALE GENOMIC DNA]</scope>
    <source>
        <strain evidence="8">HN65</strain>
    </source>
</reference>
<evidence type="ECO:0000256" key="2">
    <source>
        <dbReference type="ARBA" id="ARBA00022475"/>
    </source>
</evidence>
<dbReference type="PANTHER" id="PTHR30606">
    <property type="entry name" value="LIPID A BIOSYNTHESIS LAUROYL ACYLTRANSFERASE"/>
    <property type="match status" value="1"/>
</dbReference>